<keyword evidence="4 10" id="KW-0812">Transmembrane</keyword>
<proteinExistence type="inferred from homology"/>
<keyword evidence="6" id="KW-0406">Ion transport</keyword>
<evidence type="ECO:0000256" key="9">
    <source>
        <dbReference type="SAM" id="MobiDB-lite"/>
    </source>
</evidence>
<evidence type="ECO:0000313" key="12">
    <source>
        <dbReference type="Proteomes" id="UP001231189"/>
    </source>
</evidence>
<dbReference type="GO" id="GO:0015743">
    <property type="term" value="P:malate transport"/>
    <property type="evidence" value="ECO:0007669"/>
    <property type="project" value="InterPro"/>
</dbReference>
<evidence type="ECO:0000256" key="10">
    <source>
        <dbReference type="SAM" id="Phobius"/>
    </source>
</evidence>
<comment type="caution">
    <text evidence="11">The sequence shown here is derived from an EMBL/GenBank/DDBJ whole genome shotgun (WGS) entry which is preliminary data.</text>
</comment>
<dbReference type="AlphaFoldDB" id="A0AAD8TLL5"/>
<keyword evidence="7 10" id="KW-0472">Membrane</keyword>
<feature type="compositionally biased region" description="Basic and acidic residues" evidence="9">
    <location>
        <begin position="458"/>
        <end position="472"/>
    </location>
</feature>
<organism evidence="11 12">
    <name type="scientific">Lolium multiflorum</name>
    <name type="common">Italian ryegrass</name>
    <name type="synonym">Lolium perenne subsp. multiflorum</name>
    <dbReference type="NCBI Taxonomy" id="4521"/>
    <lineage>
        <taxon>Eukaryota</taxon>
        <taxon>Viridiplantae</taxon>
        <taxon>Streptophyta</taxon>
        <taxon>Embryophyta</taxon>
        <taxon>Tracheophyta</taxon>
        <taxon>Spermatophyta</taxon>
        <taxon>Magnoliopsida</taxon>
        <taxon>Liliopsida</taxon>
        <taxon>Poales</taxon>
        <taxon>Poaceae</taxon>
        <taxon>BOP clade</taxon>
        <taxon>Pooideae</taxon>
        <taxon>Poodae</taxon>
        <taxon>Poeae</taxon>
        <taxon>Poeae Chloroplast Group 2 (Poeae type)</taxon>
        <taxon>Loliodinae</taxon>
        <taxon>Loliinae</taxon>
        <taxon>Lolium</taxon>
    </lineage>
</organism>
<evidence type="ECO:0000256" key="8">
    <source>
        <dbReference type="ARBA" id="ARBA00023303"/>
    </source>
</evidence>
<dbReference type="GO" id="GO:0016020">
    <property type="term" value="C:membrane"/>
    <property type="evidence" value="ECO:0007669"/>
    <property type="project" value="UniProtKB-SubCell"/>
</dbReference>
<keyword evidence="12" id="KW-1185">Reference proteome</keyword>
<feature type="transmembrane region" description="Helical" evidence="10">
    <location>
        <begin position="133"/>
        <end position="153"/>
    </location>
</feature>
<evidence type="ECO:0000256" key="6">
    <source>
        <dbReference type="ARBA" id="ARBA00023065"/>
    </source>
</evidence>
<evidence type="ECO:0000313" key="11">
    <source>
        <dbReference type="EMBL" id="KAK1684696.1"/>
    </source>
</evidence>
<evidence type="ECO:0000256" key="3">
    <source>
        <dbReference type="ARBA" id="ARBA00022448"/>
    </source>
</evidence>
<evidence type="ECO:0000256" key="1">
    <source>
        <dbReference type="ARBA" id="ARBA00004141"/>
    </source>
</evidence>
<dbReference type="InterPro" id="IPR020966">
    <property type="entry name" value="ALMT"/>
</dbReference>
<dbReference type="GO" id="GO:0034220">
    <property type="term" value="P:monoatomic ion transmembrane transport"/>
    <property type="evidence" value="ECO:0007669"/>
    <property type="project" value="UniProtKB-KW"/>
</dbReference>
<dbReference type="EMBL" id="JAUUTY010000002">
    <property type="protein sequence ID" value="KAK1684696.1"/>
    <property type="molecule type" value="Genomic_DNA"/>
</dbReference>
<protein>
    <recommendedName>
        <fullName evidence="13">Aluminum-activated malate transporter 10</fullName>
    </recommendedName>
</protein>
<feature type="region of interest" description="Disordered" evidence="9">
    <location>
        <begin position="457"/>
        <end position="493"/>
    </location>
</feature>
<evidence type="ECO:0008006" key="13">
    <source>
        <dbReference type="Google" id="ProtNLM"/>
    </source>
</evidence>
<feature type="transmembrane region" description="Helical" evidence="10">
    <location>
        <begin position="106"/>
        <end position="126"/>
    </location>
</feature>
<dbReference type="PANTHER" id="PTHR31086">
    <property type="entry name" value="ALUMINUM-ACTIVATED MALATE TRANSPORTER 10"/>
    <property type="match status" value="1"/>
</dbReference>
<feature type="transmembrane region" description="Helical" evidence="10">
    <location>
        <begin position="219"/>
        <end position="239"/>
    </location>
</feature>
<evidence type="ECO:0000256" key="7">
    <source>
        <dbReference type="ARBA" id="ARBA00023136"/>
    </source>
</evidence>
<feature type="transmembrane region" description="Helical" evidence="10">
    <location>
        <begin position="76"/>
        <end position="94"/>
    </location>
</feature>
<name>A0AAD8TLL5_LOLMU</name>
<keyword evidence="8" id="KW-0407">Ion channel</keyword>
<sequence length="493" mass="52899">MEMVAAAATKDAKRNGGTPEWRVTVPEGASVTVEHERCLAARAWGWLVSCVVALGAKVSGSGKRLWKIGADDPRRAVHGLKVGLALSLVSVFYYTRPLYEGVGGNAMWAIMTVVVVFEYTVGGCVYKGFNRAAATVSAGAIALGVHWVAVHAGGELEPFIRSGSVFLLASIATFSRFIPTVKARFDYGVTIFILTYSLVAVSGYRVEALLVMAQSRVCTIAIGIFMCLAVCVLVCPVWAGQELHRLTARNMDKLAGAVEACVKDYFADQPADGKQPPSDKAEGYKCVLNSKASEDSQANLARWEPAHGRFGFRHPYEQYKSVGAAMRHCAYCVEALSGCARSEIQAPHHIKQRLAGGCASVAARCALALREASSSVAAMKTSWALDLAVAEMNTAVQELQSDLRSLPSKLVEEESPAAVLDAVQLFTVTSLLIEVSTRIESVVDAVDTLASLAGFRSSDVEKDEASETETKVKQPAASDPDSYEPEKKHIEQV</sequence>
<feature type="transmembrane region" description="Helical" evidence="10">
    <location>
        <begin position="185"/>
        <end position="204"/>
    </location>
</feature>
<evidence type="ECO:0000256" key="2">
    <source>
        <dbReference type="ARBA" id="ARBA00007079"/>
    </source>
</evidence>
<evidence type="ECO:0000256" key="4">
    <source>
        <dbReference type="ARBA" id="ARBA00022692"/>
    </source>
</evidence>
<keyword evidence="5 10" id="KW-1133">Transmembrane helix</keyword>
<dbReference type="Proteomes" id="UP001231189">
    <property type="component" value="Unassembled WGS sequence"/>
</dbReference>
<comment type="similarity">
    <text evidence="2">Belongs to the aromatic acid exporter (TC 2.A.85) family.</text>
</comment>
<gene>
    <name evidence="11" type="ORF">QYE76_045544</name>
</gene>
<reference evidence="11" key="1">
    <citation type="submission" date="2023-07" db="EMBL/GenBank/DDBJ databases">
        <title>A chromosome-level genome assembly of Lolium multiflorum.</title>
        <authorList>
            <person name="Chen Y."/>
            <person name="Copetti D."/>
            <person name="Kolliker R."/>
            <person name="Studer B."/>
        </authorList>
    </citation>
    <scope>NUCLEOTIDE SEQUENCE</scope>
    <source>
        <strain evidence="11">02402/16</strain>
        <tissue evidence="11">Leaf</tissue>
    </source>
</reference>
<evidence type="ECO:0000256" key="5">
    <source>
        <dbReference type="ARBA" id="ARBA00022989"/>
    </source>
</evidence>
<keyword evidence="3" id="KW-0813">Transport</keyword>
<comment type="subcellular location">
    <subcellularLocation>
        <location evidence="1">Membrane</location>
        <topology evidence="1">Multi-pass membrane protein</topology>
    </subcellularLocation>
</comment>
<dbReference type="Pfam" id="PF11744">
    <property type="entry name" value="ALMT"/>
    <property type="match status" value="1"/>
</dbReference>
<feature type="compositionally biased region" description="Basic and acidic residues" evidence="9">
    <location>
        <begin position="484"/>
        <end position="493"/>
    </location>
</feature>
<accession>A0AAD8TLL5</accession>